<dbReference type="OrthoDB" id="9795716at2"/>
<evidence type="ECO:0000313" key="12">
    <source>
        <dbReference type="EMBL" id="SEO69288.1"/>
    </source>
</evidence>
<comment type="pathway">
    <text evidence="1">Carbohydrate acid metabolism.</text>
</comment>
<evidence type="ECO:0000256" key="10">
    <source>
        <dbReference type="RuleBase" id="RU363066"/>
    </source>
</evidence>
<reference evidence="13" key="2">
    <citation type="submission" date="2016-10" db="EMBL/GenBank/DDBJ databases">
        <authorList>
            <person name="Wibberg D."/>
        </authorList>
    </citation>
    <scope>NUCLEOTIDE SEQUENCE [LARGE SCALE GENOMIC DNA]</scope>
</reference>
<dbReference type="PANTHER" id="PTHR43442:SF3">
    <property type="entry name" value="GLUCONOKINASE-RELATED"/>
    <property type="match status" value="1"/>
</dbReference>
<reference evidence="11" key="1">
    <citation type="submission" date="2016-10" db="EMBL/GenBank/DDBJ databases">
        <authorList>
            <person name="de Groot N.N."/>
        </authorList>
    </citation>
    <scope>NUCLEOTIDE SEQUENCE [LARGE SCALE GENOMIC DNA]</scope>
    <source>
        <strain evidence="11">CCBAU85039</strain>
    </source>
</reference>
<evidence type="ECO:0000256" key="4">
    <source>
        <dbReference type="ARBA" id="ARBA00022679"/>
    </source>
</evidence>
<sequence>MSTAASPPASSLSRHIGPVVVMGVSGCGKTSVGKLIASYLGHRFIEGDSRHPAANVEKMTAGVALSDDDRWPWLETLAAELAAADDTVISCSALKKSYRDLFRDRAGKPITFVFLQGTRTTLASRMNSRKGHYMPPSLLDSQLATLELPTREGDVVTIEIDQPLERIVSLAMTKLAFMATRQRMQSR</sequence>
<dbReference type="CDD" id="cd02021">
    <property type="entry name" value="GntK"/>
    <property type="match status" value="1"/>
</dbReference>
<keyword evidence="5 10" id="KW-0547">Nucleotide-binding</keyword>
<keyword evidence="6 10" id="KW-0418">Kinase</keyword>
<evidence type="ECO:0000256" key="1">
    <source>
        <dbReference type="ARBA" id="ARBA00004761"/>
    </source>
</evidence>
<organism evidence="11 13">
    <name type="scientific">Rhizobium tibeticum</name>
    <dbReference type="NCBI Taxonomy" id="501024"/>
    <lineage>
        <taxon>Bacteria</taxon>
        <taxon>Pseudomonadati</taxon>
        <taxon>Pseudomonadota</taxon>
        <taxon>Alphaproteobacteria</taxon>
        <taxon>Hyphomicrobiales</taxon>
        <taxon>Rhizobiaceae</taxon>
        <taxon>Rhizobium/Agrobacterium group</taxon>
        <taxon>Rhizobium</taxon>
    </lineage>
</organism>
<dbReference type="GO" id="GO:0019521">
    <property type="term" value="P:D-gluconate metabolic process"/>
    <property type="evidence" value="ECO:0007669"/>
    <property type="project" value="UniProtKB-KW"/>
</dbReference>
<evidence type="ECO:0000313" key="13">
    <source>
        <dbReference type="Proteomes" id="UP000183063"/>
    </source>
</evidence>
<dbReference type="InterPro" id="IPR027417">
    <property type="entry name" value="P-loop_NTPase"/>
</dbReference>
<dbReference type="PANTHER" id="PTHR43442">
    <property type="entry name" value="GLUCONOKINASE-RELATED"/>
    <property type="match status" value="1"/>
</dbReference>
<keyword evidence="14" id="KW-1185">Reference proteome</keyword>
<dbReference type="STRING" id="501024.RTCCBAU85039_4359"/>
<evidence type="ECO:0000313" key="14">
    <source>
        <dbReference type="Proteomes" id="UP000198939"/>
    </source>
</evidence>
<reference evidence="12 14" key="3">
    <citation type="submission" date="2016-10" db="EMBL/GenBank/DDBJ databases">
        <authorList>
            <person name="Varghese N."/>
            <person name="Submissions S."/>
        </authorList>
    </citation>
    <scope>NUCLEOTIDE SEQUENCE [LARGE SCALE GENOMIC DNA]</scope>
    <source>
        <strain evidence="12 14">CGMCC 1.7071</strain>
    </source>
</reference>
<gene>
    <name evidence="11" type="primary">gntK_2</name>
    <name evidence="11" type="ORF">RTCCBAU85039_4359</name>
    <name evidence="12" type="ORF">SAMN05216228_102243</name>
</gene>
<dbReference type="EC" id="2.7.1.12" evidence="3 10"/>
<dbReference type="Proteomes" id="UP000183063">
    <property type="component" value="Unassembled WGS sequence"/>
</dbReference>
<evidence type="ECO:0000256" key="3">
    <source>
        <dbReference type="ARBA" id="ARBA00012054"/>
    </source>
</evidence>
<dbReference type="GO" id="GO:0005737">
    <property type="term" value="C:cytoplasm"/>
    <property type="evidence" value="ECO:0007669"/>
    <property type="project" value="TreeGrafter"/>
</dbReference>
<comment type="similarity">
    <text evidence="2 10">Belongs to the gluconokinase GntK/GntV family.</text>
</comment>
<dbReference type="SUPFAM" id="SSF52540">
    <property type="entry name" value="P-loop containing nucleoside triphosphate hydrolases"/>
    <property type="match status" value="1"/>
</dbReference>
<evidence type="ECO:0000256" key="2">
    <source>
        <dbReference type="ARBA" id="ARBA00008420"/>
    </source>
</evidence>
<keyword evidence="7 10" id="KW-0067">ATP-binding</keyword>
<dbReference type="InterPro" id="IPR031322">
    <property type="entry name" value="Shikimate/glucono_kinase"/>
</dbReference>
<name>A0A1H8RSZ1_9HYPH</name>
<accession>A0A1H8RSZ1</accession>
<dbReference type="EMBL" id="FNXB01000025">
    <property type="protein sequence ID" value="SEI08656.1"/>
    <property type="molecule type" value="Genomic_DNA"/>
</dbReference>
<evidence type="ECO:0000256" key="8">
    <source>
        <dbReference type="ARBA" id="ARBA00023064"/>
    </source>
</evidence>
<comment type="catalytic activity">
    <reaction evidence="9 10">
        <text>D-gluconate + ATP = 6-phospho-D-gluconate + ADP + H(+)</text>
        <dbReference type="Rhea" id="RHEA:19433"/>
        <dbReference type="ChEBI" id="CHEBI:15378"/>
        <dbReference type="ChEBI" id="CHEBI:18391"/>
        <dbReference type="ChEBI" id="CHEBI:30616"/>
        <dbReference type="ChEBI" id="CHEBI:58759"/>
        <dbReference type="ChEBI" id="CHEBI:456216"/>
        <dbReference type="EC" id="2.7.1.12"/>
    </reaction>
</comment>
<dbReference type="Proteomes" id="UP000198939">
    <property type="component" value="Unassembled WGS sequence"/>
</dbReference>
<dbReference type="InterPro" id="IPR006001">
    <property type="entry name" value="Therm_gnt_kin"/>
</dbReference>
<dbReference type="Pfam" id="PF01202">
    <property type="entry name" value="SKI"/>
    <property type="match status" value="1"/>
</dbReference>
<evidence type="ECO:0000256" key="5">
    <source>
        <dbReference type="ARBA" id="ARBA00022741"/>
    </source>
</evidence>
<dbReference type="FunFam" id="3.40.50.300:FF:000522">
    <property type="entry name" value="Gluconokinase"/>
    <property type="match status" value="1"/>
</dbReference>
<dbReference type="NCBIfam" id="TIGR01313">
    <property type="entry name" value="therm_gnt_kin"/>
    <property type="match status" value="1"/>
</dbReference>
<proteinExistence type="inferred from homology"/>
<protein>
    <recommendedName>
        <fullName evidence="3 10">Gluconokinase</fullName>
        <ecNumber evidence="3 10">2.7.1.12</ecNumber>
    </recommendedName>
</protein>
<evidence type="ECO:0000256" key="7">
    <source>
        <dbReference type="ARBA" id="ARBA00022840"/>
    </source>
</evidence>
<dbReference type="AlphaFoldDB" id="A0A1H8RSZ1"/>
<dbReference type="Gene3D" id="3.40.50.300">
    <property type="entry name" value="P-loop containing nucleotide triphosphate hydrolases"/>
    <property type="match status" value="1"/>
</dbReference>
<keyword evidence="4 10" id="KW-0808">Transferase</keyword>
<dbReference type="GO" id="GO:0046316">
    <property type="term" value="F:gluconokinase activity"/>
    <property type="evidence" value="ECO:0007669"/>
    <property type="project" value="UniProtKB-EC"/>
</dbReference>
<evidence type="ECO:0000313" key="11">
    <source>
        <dbReference type="EMBL" id="SEI08656.1"/>
    </source>
</evidence>
<dbReference type="GO" id="GO:0005524">
    <property type="term" value="F:ATP binding"/>
    <property type="evidence" value="ECO:0007669"/>
    <property type="project" value="UniProtKB-KW"/>
</dbReference>
<evidence type="ECO:0000256" key="9">
    <source>
        <dbReference type="ARBA" id="ARBA00048090"/>
    </source>
</evidence>
<keyword evidence="8" id="KW-0311">Gluconate utilization</keyword>
<evidence type="ECO:0000256" key="6">
    <source>
        <dbReference type="ARBA" id="ARBA00022777"/>
    </source>
</evidence>
<dbReference type="EMBL" id="FOCV01000022">
    <property type="protein sequence ID" value="SEO69288.1"/>
    <property type="molecule type" value="Genomic_DNA"/>
</dbReference>